<dbReference type="OrthoDB" id="2841072at2759"/>
<dbReference type="HOGENOM" id="CLU_021164_0_2_1"/>
<keyword evidence="3" id="KW-1185">Reference proteome</keyword>
<sequence length="553" mass="62551">MHNALLVAEVFTYILECLAQDTLHAPSLDVYTNGTGWGALAALARTCHALSDPAIDLLWRRLHSLEPLVQCLRGVGVHHHDFDSDLPSFSDAERTRRAHRVRRLSVDSQSDRDLPPFSDEEWRTLQRYTPRVRELTIDKRSEELCFKVLRSLVFRTTLLLPNLRRLRFLCRENAAMAYIRPLLTPTITHLDVSFGVGYGSVVLDFLQGYHTLCPNLTSIRFHYQGMNTKISTAICRAQSLESIDCGLIDDTALTHIARSLTLKKFSTQLYHIDSHRILRDIARDNSPDLPPFRNVKVINLHLGDLSFIIPFLKPHHQSFTDVSLTFFVTPTTAILHSFFSALGSSTRQGSVRRVHLLQVHQSELDRRWVRPDHWQPLTYDSLCPLQSFTCLRELVLELDNPVSLEEENLMMLARAWPRLEVLQVNYRSGWRVDSSTDPVTLNGLVSLLRLCPMLCTLGLSFDAREVPLPSLDPLASTLQVPVPPSEPSEASAQQGLWGIRNTRLKILNVSDSPIKDPTSVARFLAEVFPSLIEVGIRNFHGAVDPSTSGVNRE</sequence>
<dbReference type="Proteomes" id="UP000053820">
    <property type="component" value="Unassembled WGS sequence"/>
</dbReference>
<feature type="chain" id="PRO_5002222129" description="F-box domain-containing protein" evidence="1">
    <location>
        <begin position="20"/>
        <end position="553"/>
    </location>
</feature>
<name>A0A0C9W5L1_9AGAM</name>
<evidence type="ECO:0008006" key="4">
    <source>
        <dbReference type="Google" id="ProtNLM"/>
    </source>
</evidence>
<gene>
    <name evidence="2" type="ORF">HYDPIDRAFT_30833</name>
</gene>
<dbReference type="EMBL" id="KN839858">
    <property type="protein sequence ID" value="KIJ62013.1"/>
    <property type="molecule type" value="Genomic_DNA"/>
</dbReference>
<evidence type="ECO:0000313" key="3">
    <source>
        <dbReference type="Proteomes" id="UP000053820"/>
    </source>
</evidence>
<keyword evidence="1" id="KW-0732">Signal</keyword>
<feature type="signal peptide" evidence="1">
    <location>
        <begin position="1"/>
        <end position="19"/>
    </location>
</feature>
<dbReference type="AlphaFoldDB" id="A0A0C9W5L1"/>
<dbReference type="Gene3D" id="3.80.10.10">
    <property type="entry name" value="Ribonuclease Inhibitor"/>
    <property type="match status" value="2"/>
</dbReference>
<dbReference type="SUPFAM" id="SSF52047">
    <property type="entry name" value="RNI-like"/>
    <property type="match status" value="1"/>
</dbReference>
<protein>
    <recommendedName>
        <fullName evidence="4">F-box domain-containing protein</fullName>
    </recommendedName>
</protein>
<evidence type="ECO:0000313" key="2">
    <source>
        <dbReference type="EMBL" id="KIJ62013.1"/>
    </source>
</evidence>
<accession>A0A0C9W5L1</accession>
<dbReference type="InterPro" id="IPR032675">
    <property type="entry name" value="LRR_dom_sf"/>
</dbReference>
<reference evidence="2 3" key="1">
    <citation type="submission" date="2014-04" db="EMBL/GenBank/DDBJ databases">
        <title>Evolutionary Origins and Diversification of the Mycorrhizal Mutualists.</title>
        <authorList>
            <consortium name="DOE Joint Genome Institute"/>
            <consortium name="Mycorrhizal Genomics Consortium"/>
            <person name="Kohler A."/>
            <person name="Kuo A."/>
            <person name="Nagy L.G."/>
            <person name="Floudas D."/>
            <person name="Copeland A."/>
            <person name="Barry K.W."/>
            <person name="Cichocki N."/>
            <person name="Veneault-Fourrey C."/>
            <person name="LaButti K."/>
            <person name="Lindquist E.A."/>
            <person name="Lipzen A."/>
            <person name="Lundell T."/>
            <person name="Morin E."/>
            <person name="Murat C."/>
            <person name="Riley R."/>
            <person name="Ohm R."/>
            <person name="Sun H."/>
            <person name="Tunlid A."/>
            <person name="Henrissat B."/>
            <person name="Grigoriev I.V."/>
            <person name="Hibbett D.S."/>
            <person name="Martin F."/>
        </authorList>
    </citation>
    <scope>NUCLEOTIDE SEQUENCE [LARGE SCALE GENOMIC DNA]</scope>
    <source>
        <strain evidence="2 3">MD-312</strain>
    </source>
</reference>
<organism evidence="2 3">
    <name type="scientific">Hydnomerulius pinastri MD-312</name>
    <dbReference type="NCBI Taxonomy" id="994086"/>
    <lineage>
        <taxon>Eukaryota</taxon>
        <taxon>Fungi</taxon>
        <taxon>Dikarya</taxon>
        <taxon>Basidiomycota</taxon>
        <taxon>Agaricomycotina</taxon>
        <taxon>Agaricomycetes</taxon>
        <taxon>Agaricomycetidae</taxon>
        <taxon>Boletales</taxon>
        <taxon>Boletales incertae sedis</taxon>
        <taxon>Leucogyrophana</taxon>
    </lineage>
</organism>
<evidence type="ECO:0000256" key="1">
    <source>
        <dbReference type="SAM" id="SignalP"/>
    </source>
</evidence>
<proteinExistence type="predicted"/>